<dbReference type="InterPro" id="IPR041685">
    <property type="entry name" value="AAA_GajA/Old/RecF-like"/>
</dbReference>
<evidence type="ECO:0000259" key="2">
    <source>
        <dbReference type="Pfam" id="PF13175"/>
    </source>
</evidence>
<feature type="coiled-coil region" evidence="1">
    <location>
        <begin position="138"/>
        <end position="176"/>
    </location>
</feature>
<dbReference type="PANTHER" id="PTHR43581">
    <property type="entry name" value="ATP/GTP PHOSPHATASE"/>
    <property type="match status" value="1"/>
</dbReference>
<dbReference type="SUPFAM" id="SSF52540">
    <property type="entry name" value="P-loop containing nucleoside triphosphate hydrolases"/>
    <property type="match status" value="1"/>
</dbReference>
<protein>
    <submittedName>
        <fullName evidence="4">AAA family ATPase</fullName>
    </submittedName>
</protein>
<dbReference type="InterPro" id="IPR051396">
    <property type="entry name" value="Bact_Antivir_Def_Nuclease"/>
</dbReference>
<feature type="domain" description="Endonuclease GajA/Old nuclease/RecF-like AAA" evidence="2">
    <location>
        <begin position="1"/>
        <end position="103"/>
    </location>
</feature>
<dbReference type="Gene3D" id="3.40.50.300">
    <property type="entry name" value="P-loop containing nucleotide triphosphate hydrolases"/>
    <property type="match status" value="1"/>
</dbReference>
<evidence type="ECO:0000313" key="4">
    <source>
        <dbReference type="EMBL" id="KAA9012284.1"/>
    </source>
</evidence>
<evidence type="ECO:0000259" key="3">
    <source>
        <dbReference type="Pfam" id="PF20469"/>
    </source>
</evidence>
<feature type="domain" description="Endonuclease GajA/Old nuclease/RecF-like AAA" evidence="2">
    <location>
        <begin position="143"/>
        <end position="327"/>
    </location>
</feature>
<name>A0A5J5GXZ5_9BACI</name>
<organism evidence="4 5">
    <name type="scientific">Niallia endozanthoxylica</name>
    <dbReference type="NCBI Taxonomy" id="2036016"/>
    <lineage>
        <taxon>Bacteria</taxon>
        <taxon>Bacillati</taxon>
        <taxon>Bacillota</taxon>
        <taxon>Bacilli</taxon>
        <taxon>Bacillales</taxon>
        <taxon>Bacillaceae</taxon>
        <taxon>Niallia</taxon>
    </lineage>
</organism>
<sequence>MRLNYIEMKNYRNFIDTKLRFDEKTLIIGANDIGKTNVLYALQLLLDKSLSENDLQPLDEDFCIYSAAEANEFSITLHFVEANEECILSCFREYISDNDDVYIRYVATRTRIGGTKEYKLFVGPSLEELQLVSSRFYLRALNMRYVSATRQIDQYLKNQKNRLIEYLQDARTDEEEQSDNEKFQDLSGRIKVIESELNTLSFIGRAGETLNNQLRELSEHHQEQKLKLGVDLPANDDLFRKFSLLSSIGEHNIQLGGEGRKNQAFIALWSALNQISIQDGQPNEVSIFCIEECEAHLHPHQQRKLAEYLVNVLPTQVILTSHSPYIACEFNPSSIIRLHTKQGSPATICNQNGVSEELGNQIRSMEYRLSPLIAEVYFSDCVLLVEGTSEIVFYKNLAHQLGVDLDKLNISVLSVEGVGFTRYIDLLNALGIPWVMRTDNDYQKYNRPKQQLKEAYYLTGIRRLTNIFSTKCSAKVPIGEQRVNLAELIAENADRLTENPTASNAHRQEMYNLFYLPLSNYGLFLAKEGLEEDIYHSNDDLTKAINQYFVPNEEDEEVLVVEDMVAEMKSKKSTFMYHFLEDNSECLNSLEDDPLAGPLYACQTIVQQLRIGHHGEL</sequence>
<dbReference type="InterPro" id="IPR034139">
    <property type="entry name" value="TOPRIM_OLD"/>
</dbReference>
<dbReference type="CDD" id="cd01026">
    <property type="entry name" value="TOPRIM_OLD"/>
    <property type="match status" value="1"/>
</dbReference>
<proteinExistence type="predicted"/>
<dbReference type="InterPro" id="IPR027417">
    <property type="entry name" value="P-loop_NTPase"/>
</dbReference>
<reference evidence="4 5" key="1">
    <citation type="submission" date="2019-09" db="EMBL/GenBank/DDBJ databases">
        <title>Whole genome sequences of isolates from the Mars Exploration Rovers.</title>
        <authorList>
            <person name="Seuylemezian A."/>
            <person name="Vaishampayan P."/>
        </authorList>
    </citation>
    <scope>NUCLEOTIDE SEQUENCE [LARGE SCALE GENOMIC DNA]</scope>
    <source>
        <strain evidence="4 5">MER_TA_151</strain>
    </source>
</reference>
<dbReference type="EMBL" id="VYKL01000062">
    <property type="protein sequence ID" value="KAA9012284.1"/>
    <property type="molecule type" value="Genomic_DNA"/>
</dbReference>
<dbReference type="Pfam" id="PF13175">
    <property type="entry name" value="AAA_15"/>
    <property type="match status" value="2"/>
</dbReference>
<evidence type="ECO:0000256" key="1">
    <source>
        <dbReference type="SAM" id="Coils"/>
    </source>
</evidence>
<comment type="caution">
    <text evidence="4">The sequence shown here is derived from an EMBL/GenBank/DDBJ whole genome shotgun (WGS) entry which is preliminary data.</text>
</comment>
<dbReference type="Proteomes" id="UP000326671">
    <property type="component" value="Unassembled WGS sequence"/>
</dbReference>
<evidence type="ECO:0000313" key="5">
    <source>
        <dbReference type="Proteomes" id="UP000326671"/>
    </source>
</evidence>
<dbReference type="OrthoDB" id="308933at2"/>
<dbReference type="RefSeq" id="WP_150442852.1">
    <property type="nucleotide sequence ID" value="NZ_VYKL01000062.1"/>
</dbReference>
<dbReference type="Pfam" id="PF20469">
    <property type="entry name" value="OLD-like_TOPRIM"/>
    <property type="match status" value="1"/>
</dbReference>
<gene>
    <name evidence="4" type="ORF">F4V44_25830</name>
</gene>
<keyword evidence="5" id="KW-1185">Reference proteome</keyword>
<accession>A0A5J5GXZ5</accession>
<dbReference type="AlphaFoldDB" id="A0A5J5GXZ5"/>
<keyword evidence="1" id="KW-0175">Coiled coil</keyword>
<feature type="domain" description="OLD protein-like TOPRIM" evidence="3">
    <location>
        <begin position="378"/>
        <end position="441"/>
    </location>
</feature>
<dbReference type="PANTHER" id="PTHR43581:SF4">
    <property type="entry name" value="ATP_GTP PHOSPHATASE"/>
    <property type="match status" value="1"/>
</dbReference>